<feature type="compositionally biased region" description="Acidic residues" evidence="1">
    <location>
        <begin position="61"/>
        <end position="76"/>
    </location>
</feature>
<evidence type="ECO:0000313" key="2">
    <source>
        <dbReference type="EMBL" id="NYT37911.1"/>
    </source>
</evidence>
<feature type="region of interest" description="Disordered" evidence="1">
    <location>
        <begin position="61"/>
        <end position="83"/>
    </location>
</feature>
<comment type="caution">
    <text evidence="2">The sequence shown here is derived from an EMBL/GenBank/DDBJ whole genome shotgun (WGS) entry which is preliminary data.</text>
</comment>
<dbReference type="AlphaFoldDB" id="A0A853FHJ6"/>
<dbReference type="Pfam" id="PF08895">
    <property type="entry name" value="DUF1840"/>
    <property type="match status" value="1"/>
</dbReference>
<gene>
    <name evidence="2" type="ORF">H0A68_13575</name>
</gene>
<evidence type="ECO:0000313" key="3">
    <source>
        <dbReference type="Proteomes" id="UP000580517"/>
    </source>
</evidence>
<sequence>MLVVFHSKAAAEVLMFAQHALPILKAAGKPYTDTLPERGVITRDHLAEAIAGIEHAIALDTDADDDYTGPNSEDDDAGTHPIAEPVSFRRRAFPLLAMLRLSLEHDADVMWEPAPNW</sequence>
<dbReference type="Proteomes" id="UP000580517">
    <property type="component" value="Unassembled WGS sequence"/>
</dbReference>
<dbReference type="EMBL" id="JACCEW010000004">
    <property type="protein sequence ID" value="NYT37911.1"/>
    <property type="molecule type" value="Genomic_DNA"/>
</dbReference>
<protein>
    <submittedName>
        <fullName evidence="2">DUF1840 domain-containing protein</fullName>
    </submittedName>
</protein>
<dbReference type="OrthoDB" id="5296629at2"/>
<organism evidence="2 3">
    <name type="scientific">Allopusillimonas soli</name>
    <dbReference type="NCBI Taxonomy" id="659016"/>
    <lineage>
        <taxon>Bacteria</taxon>
        <taxon>Pseudomonadati</taxon>
        <taxon>Pseudomonadota</taxon>
        <taxon>Betaproteobacteria</taxon>
        <taxon>Burkholderiales</taxon>
        <taxon>Alcaligenaceae</taxon>
        <taxon>Allopusillimonas</taxon>
    </lineage>
</organism>
<reference evidence="2 3" key="1">
    <citation type="submission" date="2020-07" db="EMBL/GenBank/DDBJ databases">
        <title>Taxonomic revisions and descriptions of new bacterial species based on genomic comparisons in the high-G+C-content subgroup of the family Alcaligenaceae.</title>
        <authorList>
            <person name="Szabo A."/>
            <person name="Felfoldi T."/>
        </authorList>
    </citation>
    <scope>NUCLEOTIDE SEQUENCE [LARGE SCALE GENOMIC DNA]</scope>
    <source>
        <strain evidence="2 3">DSM 25264</strain>
    </source>
</reference>
<dbReference type="InterPro" id="IPR014991">
    <property type="entry name" value="DUF1840"/>
</dbReference>
<name>A0A853FHJ6_9BURK</name>
<proteinExistence type="predicted"/>
<dbReference type="RefSeq" id="WP_129969863.1">
    <property type="nucleotide sequence ID" value="NZ_JACCEW010000004.1"/>
</dbReference>
<keyword evidence="3" id="KW-1185">Reference proteome</keyword>
<evidence type="ECO:0000256" key="1">
    <source>
        <dbReference type="SAM" id="MobiDB-lite"/>
    </source>
</evidence>
<accession>A0A853FHJ6</accession>